<comment type="similarity">
    <text evidence="1">Belongs to the LysR transcriptional regulatory family.</text>
</comment>
<sequence>MEWGDVRYFLALARAGSLSAASRRLGVEHTTVARRVDALEAALGMRLFDRLPRGWVLTPEGEGLVADAARLEEEALAFARRAAGASGVAGEVRVSAPPVLASHFLAPRLGPFLAAHPGIVLTLAGEKRAALLGQREADLALRLSRPAEHGVVARRVATLTFALYAAPAYLDGRRPEEWCFLGDDESLGELPQQRWLLAVAGARPLVLRTNDLATLVHAARAGIGVAALPCFIGDADPGLRHVAADRDGAASREIWIAIHEDLRRSPRLRLAMDAIGEIFTRDRWLLEGMAGR</sequence>
<evidence type="ECO:0000256" key="1">
    <source>
        <dbReference type="ARBA" id="ARBA00009437"/>
    </source>
</evidence>
<dbReference type="PANTHER" id="PTHR30537:SF3">
    <property type="entry name" value="TRANSCRIPTIONAL REGULATORY PROTEIN"/>
    <property type="match status" value="1"/>
</dbReference>
<feature type="domain" description="HTH lysR-type" evidence="5">
    <location>
        <begin position="1"/>
        <end position="58"/>
    </location>
</feature>
<proteinExistence type="inferred from homology"/>
<evidence type="ECO:0000256" key="3">
    <source>
        <dbReference type="ARBA" id="ARBA00023125"/>
    </source>
</evidence>
<dbReference type="Pfam" id="PF00126">
    <property type="entry name" value="HTH_1"/>
    <property type="match status" value="1"/>
</dbReference>
<dbReference type="InterPro" id="IPR005119">
    <property type="entry name" value="LysR_subst-bd"/>
</dbReference>
<name>A0ABU1JIB6_9PROT</name>
<dbReference type="PANTHER" id="PTHR30537">
    <property type="entry name" value="HTH-TYPE TRANSCRIPTIONAL REGULATOR"/>
    <property type="match status" value="1"/>
</dbReference>
<evidence type="ECO:0000259" key="5">
    <source>
        <dbReference type="PROSITE" id="PS50931"/>
    </source>
</evidence>
<evidence type="ECO:0000256" key="4">
    <source>
        <dbReference type="ARBA" id="ARBA00023163"/>
    </source>
</evidence>
<organism evidence="6 7">
    <name type="scientific">Inquilinus ginsengisoli</name>
    <dbReference type="NCBI Taxonomy" id="363840"/>
    <lineage>
        <taxon>Bacteria</taxon>
        <taxon>Pseudomonadati</taxon>
        <taxon>Pseudomonadota</taxon>
        <taxon>Alphaproteobacteria</taxon>
        <taxon>Rhodospirillales</taxon>
        <taxon>Rhodospirillaceae</taxon>
        <taxon>Inquilinus</taxon>
    </lineage>
</organism>
<reference evidence="6 7" key="1">
    <citation type="submission" date="2023-07" db="EMBL/GenBank/DDBJ databases">
        <title>Sorghum-associated microbial communities from plants grown in Nebraska, USA.</title>
        <authorList>
            <person name="Schachtman D."/>
        </authorList>
    </citation>
    <scope>NUCLEOTIDE SEQUENCE [LARGE SCALE GENOMIC DNA]</scope>
    <source>
        <strain evidence="6 7">584</strain>
    </source>
</reference>
<dbReference type="SUPFAM" id="SSF53850">
    <property type="entry name" value="Periplasmic binding protein-like II"/>
    <property type="match status" value="1"/>
</dbReference>
<keyword evidence="2" id="KW-0805">Transcription regulation</keyword>
<comment type="caution">
    <text evidence="6">The sequence shown here is derived from an EMBL/GenBank/DDBJ whole genome shotgun (WGS) entry which is preliminary data.</text>
</comment>
<evidence type="ECO:0000313" key="6">
    <source>
        <dbReference type="EMBL" id="MDR6288072.1"/>
    </source>
</evidence>
<dbReference type="EMBL" id="JAVDPW010000001">
    <property type="protein sequence ID" value="MDR6288072.1"/>
    <property type="molecule type" value="Genomic_DNA"/>
</dbReference>
<dbReference type="InterPro" id="IPR000847">
    <property type="entry name" value="LysR_HTH_N"/>
</dbReference>
<keyword evidence="3 6" id="KW-0238">DNA-binding</keyword>
<dbReference type="Proteomes" id="UP001262410">
    <property type="component" value="Unassembled WGS sequence"/>
</dbReference>
<dbReference type="InterPro" id="IPR036388">
    <property type="entry name" value="WH-like_DNA-bd_sf"/>
</dbReference>
<evidence type="ECO:0000256" key="2">
    <source>
        <dbReference type="ARBA" id="ARBA00023015"/>
    </source>
</evidence>
<dbReference type="InterPro" id="IPR036390">
    <property type="entry name" value="WH_DNA-bd_sf"/>
</dbReference>
<protein>
    <submittedName>
        <fullName evidence="6">DNA-binding transcriptional LysR family regulator</fullName>
    </submittedName>
</protein>
<evidence type="ECO:0000313" key="7">
    <source>
        <dbReference type="Proteomes" id="UP001262410"/>
    </source>
</evidence>
<dbReference type="GO" id="GO:0003677">
    <property type="term" value="F:DNA binding"/>
    <property type="evidence" value="ECO:0007669"/>
    <property type="project" value="UniProtKB-KW"/>
</dbReference>
<keyword evidence="4" id="KW-0804">Transcription</keyword>
<gene>
    <name evidence="6" type="ORF">E9232_000571</name>
</gene>
<dbReference type="RefSeq" id="WP_309792021.1">
    <property type="nucleotide sequence ID" value="NZ_JAVDPW010000001.1"/>
</dbReference>
<dbReference type="Pfam" id="PF03466">
    <property type="entry name" value="LysR_substrate"/>
    <property type="match status" value="1"/>
</dbReference>
<dbReference type="SUPFAM" id="SSF46785">
    <property type="entry name" value="Winged helix' DNA-binding domain"/>
    <property type="match status" value="1"/>
</dbReference>
<dbReference type="Gene3D" id="3.40.190.290">
    <property type="match status" value="1"/>
</dbReference>
<dbReference type="PROSITE" id="PS50931">
    <property type="entry name" value="HTH_LYSR"/>
    <property type="match status" value="1"/>
</dbReference>
<dbReference type="Gene3D" id="1.10.10.10">
    <property type="entry name" value="Winged helix-like DNA-binding domain superfamily/Winged helix DNA-binding domain"/>
    <property type="match status" value="1"/>
</dbReference>
<dbReference type="InterPro" id="IPR058163">
    <property type="entry name" value="LysR-type_TF_proteobact-type"/>
</dbReference>
<keyword evidence="7" id="KW-1185">Reference proteome</keyword>
<accession>A0ABU1JIB6</accession>